<dbReference type="OrthoDB" id="9805101at2"/>
<evidence type="ECO:0000256" key="1">
    <source>
        <dbReference type="ARBA" id="ARBA00022448"/>
    </source>
</evidence>
<keyword evidence="5 6" id="KW-0472">Membrane</keyword>
<dbReference type="PANTHER" id="PTHR38344:SF1">
    <property type="entry name" value="INORGANIC CARBON TRANSPORTER SUBUNIT DABA-RELATED"/>
    <property type="match status" value="1"/>
</dbReference>
<sequence>MKKAAMFQIESSTESPRENCTADLAVQSFKKIAPFWPLKNLIAVNPLQGFEDLPIEAAVKMAAAHFEIKDLPEEMDAVNRETIKWLQAYFDDGQSTISMPFRSQGLYASWRKLAIYDEKLHKNDKEKKSVLNLLPKTPGKTIAQCLLALGLSKEQQLQFLSLMLTTLPGWAGYIKYRTEWAGLDAHHPHPVSQEDYLAIRLVITMLLWPKAKSLIDWHKKVLTEYDFKNSILEKIQNAESAYRIPLLNKLAAQPTHSPHIPEAQLVFCIDVRSEPFRRALESTGDYQTFGFAGFFGIPVKISNMLSKESYASCPVLLQPKHEVKEFPCINHAHNKNLNGYERLTSFKKVYQSLKYTFTTPFALVESLGIMSGLWIGFRSFAPELASKLKNIATETICKDPEIKPSLENISFAEQCSYAEGALKMMGLTHHFAKLIVFCGHGSTTQNNAYATALDCGACGGRHGASNARILAAILNRPEIRAELYNRGIKIPKGTHFIAAEHNTTTDQVALYGNHDSVAIQVLKKNLEIAKNINNSARLLQMDKKVNTSNASAKVRLRSQDWAQLRPEWGLARNAAFIVGPRDITASLNLEGRCFLHSYDYKQDENGSFLTTILTAPMVVAQWINMQYLFSTYDNVAYGGGSKITKNITGKIGIMQGNASDLMTGLPLQSVYSSDTEAYHETQRLITVVFAPRKKLDNIIREQAVLGKLLGNGWVQMACIEPDSRQIYILNRDFTWQLIN</sequence>
<dbReference type="GO" id="GO:0008270">
    <property type="term" value="F:zinc ion binding"/>
    <property type="evidence" value="ECO:0007669"/>
    <property type="project" value="UniProtKB-UniRule"/>
</dbReference>
<feature type="binding site" evidence="6">
    <location>
        <position position="440"/>
    </location>
    <ligand>
        <name>Zn(2+)</name>
        <dbReference type="ChEBI" id="CHEBI:29105"/>
    </ligand>
</feature>
<name>A0A0Q9YGI5_9GAMM</name>
<keyword evidence="9" id="KW-1185">Reference proteome</keyword>
<comment type="subunit">
    <text evidence="6">Forms a complex with DabB.</text>
</comment>
<protein>
    <recommendedName>
        <fullName evidence="6">Probable inorganic carbon transporter subunit DabA</fullName>
    </recommendedName>
</protein>
<comment type="caution">
    <text evidence="7">The sequence shown here is derived from an EMBL/GenBank/DDBJ whole genome shotgun (WGS) entry which is preliminary data.</text>
</comment>
<evidence type="ECO:0000256" key="6">
    <source>
        <dbReference type="HAMAP-Rule" id="MF_01871"/>
    </source>
</evidence>
<gene>
    <name evidence="6" type="primary">dabA</name>
    <name evidence="8" type="ORF">CC99x_001925</name>
    <name evidence="7" type="ORF">CC99x_00673</name>
</gene>
<reference evidence="8" key="3">
    <citation type="submission" date="2021-06" db="EMBL/GenBank/DDBJ databases">
        <title>Genomic Description and Analysis of Intracellular Bacteria, Candidatus Berkiella cookevillensis and Candidatus Berkiella aquae.</title>
        <authorList>
            <person name="Kidane D.T."/>
            <person name="Mehari Y.T."/>
            <person name="Rice F.C."/>
            <person name="Arivett B.A."/>
            <person name="Farone A.L."/>
            <person name="Berk S.G."/>
            <person name="Farone M.B."/>
        </authorList>
    </citation>
    <scope>NUCLEOTIDE SEQUENCE</scope>
    <source>
        <strain evidence="8">CC99</strain>
    </source>
</reference>
<evidence type="ECO:0000313" key="8">
    <source>
        <dbReference type="EMBL" id="MCS5707657.1"/>
    </source>
</evidence>
<dbReference type="Pfam" id="PF10070">
    <property type="entry name" value="DabA"/>
    <property type="match status" value="2"/>
</dbReference>
<dbReference type="Proteomes" id="UP000051494">
    <property type="component" value="Unassembled WGS sequence"/>
</dbReference>
<evidence type="ECO:0000256" key="4">
    <source>
        <dbReference type="ARBA" id="ARBA00022833"/>
    </source>
</evidence>
<evidence type="ECO:0000256" key="5">
    <source>
        <dbReference type="ARBA" id="ARBA00023136"/>
    </source>
</evidence>
<comment type="similarity">
    <text evidence="6">Belongs to the inorganic carbon transporter (TC 9.A.2) DabA family.</text>
</comment>
<keyword evidence="2 6" id="KW-1003">Cell membrane</keyword>
<dbReference type="EMBL" id="LKHV02000001">
    <property type="protein sequence ID" value="MCS5707657.1"/>
    <property type="molecule type" value="Genomic_DNA"/>
</dbReference>
<dbReference type="PANTHER" id="PTHR38344">
    <property type="entry name" value="UPF0753 PROTEIN AQ_863"/>
    <property type="match status" value="1"/>
</dbReference>
<dbReference type="GO" id="GO:0005886">
    <property type="term" value="C:plasma membrane"/>
    <property type="evidence" value="ECO:0007669"/>
    <property type="project" value="UniProtKB-SubCell"/>
</dbReference>
<keyword evidence="3 6" id="KW-0479">Metal-binding</keyword>
<reference evidence="8" key="2">
    <citation type="journal article" date="2016" name="Genome Announc.">
        <title>Draft Genome Sequences of Two Novel Amoeba-Resistant Intranuclear Bacteria, 'Candidatus Berkiella cookevillensis' and 'Candidatus Berkiella aquae'.</title>
        <authorList>
            <person name="Mehari Y.T."/>
            <person name="Arivett B.A."/>
            <person name="Farone A.L."/>
            <person name="Gunderson J.H."/>
            <person name="Farone M.B."/>
        </authorList>
    </citation>
    <scope>NUCLEOTIDE SEQUENCE</scope>
    <source>
        <strain evidence="8">CC99</strain>
    </source>
</reference>
<evidence type="ECO:0000313" key="7">
    <source>
        <dbReference type="EMBL" id="KRG19660.1"/>
    </source>
</evidence>
<dbReference type="EMBL" id="LKHV01000002">
    <property type="protein sequence ID" value="KRG19660.1"/>
    <property type="molecule type" value="Genomic_DNA"/>
</dbReference>
<keyword evidence="1 6" id="KW-0813">Transport</keyword>
<feature type="binding site" evidence="6">
    <location>
        <position position="455"/>
    </location>
    <ligand>
        <name>Zn(2+)</name>
        <dbReference type="ChEBI" id="CHEBI:29105"/>
    </ligand>
</feature>
<dbReference type="InterPro" id="IPR018752">
    <property type="entry name" value="DabA"/>
</dbReference>
<proteinExistence type="inferred from homology"/>
<reference evidence="7" key="1">
    <citation type="submission" date="2015-09" db="EMBL/GenBank/DDBJ databases">
        <title>Draft Genome Sequences of Two Novel Amoeba-resistant Intranuclear Bacteria, Candidatus Berkiella cookevillensis and Candidatus Berkiella aquae.</title>
        <authorList>
            <person name="Mehari Y.T."/>
            <person name="Arivett B.A."/>
            <person name="Farone A.L."/>
            <person name="Gunderson J.H."/>
            <person name="Farone M.B."/>
        </authorList>
    </citation>
    <scope>NUCLEOTIDE SEQUENCE [LARGE SCALE GENOMIC DNA]</scope>
    <source>
        <strain evidence="7">CC99</strain>
    </source>
</reference>
<dbReference type="STRING" id="437022.CC99x_00673"/>
<evidence type="ECO:0000313" key="9">
    <source>
        <dbReference type="Proteomes" id="UP000051494"/>
    </source>
</evidence>
<dbReference type="PATRIC" id="fig|1590042.3.peg.691"/>
<feature type="binding site" evidence="6">
    <location>
        <position position="268"/>
    </location>
    <ligand>
        <name>Zn(2+)</name>
        <dbReference type="ChEBI" id="CHEBI:29105"/>
    </ligand>
</feature>
<feature type="binding site" evidence="6">
    <location>
        <position position="270"/>
    </location>
    <ligand>
        <name>Zn(2+)</name>
        <dbReference type="ChEBI" id="CHEBI:29105"/>
    </ligand>
</feature>
<dbReference type="HAMAP" id="MF_01871">
    <property type="entry name" value="DabA"/>
    <property type="match status" value="1"/>
</dbReference>
<dbReference type="RefSeq" id="WP_057623644.1">
    <property type="nucleotide sequence ID" value="NZ_LKHV02000001.1"/>
</dbReference>
<comment type="subcellular location">
    <subcellularLocation>
        <location evidence="6">Cell membrane</location>
        <topology evidence="6">Peripheral membrane protein</topology>
    </subcellularLocation>
</comment>
<comment type="cofactor">
    <cofactor evidence="6">
        <name>Zn(2+)</name>
        <dbReference type="ChEBI" id="CHEBI:29105"/>
    </cofactor>
</comment>
<evidence type="ECO:0000256" key="2">
    <source>
        <dbReference type="ARBA" id="ARBA00022475"/>
    </source>
</evidence>
<comment type="function">
    <text evidence="6">Part of an energy-coupled inorganic carbon pump.</text>
</comment>
<keyword evidence="4 6" id="KW-0862">Zinc</keyword>
<accession>A0A0Q9YGI5</accession>
<organism evidence="7">
    <name type="scientific">Candidatus Berkiella cookevillensis</name>
    <dbReference type="NCBI Taxonomy" id="437022"/>
    <lineage>
        <taxon>Bacteria</taxon>
        <taxon>Pseudomonadati</taxon>
        <taxon>Pseudomonadota</taxon>
        <taxon>Gammaproteobacteria</taxon>
        <taxon>Candidatus Berkiellales</taxon>
        <taxon>Candidatus Berkiellaceae</taxon>
        <taxon>Candidatus Berkiella</taxon>
    </lineage>
</organism>
<evidence type="ECO:0000256" key="3">
    <source>
        <dbReference type="ARBA" id="ARBA00022723"/>
    </source>
</evidence>
<dbReference type="AlphaFoldDB" id="A0A0Q9YGI5"/>